<dbReference type="EMBL" id="QKXC01000273">
    <property type="protein sequence ID" value="RBR09081.1"/>
    <property type="molecule type" value="Genomic_DNA"/>
</dbReference>
<dbReference type="Proteomes" id="UP000253153">
    <property type="component" value="Unassembled WGS sequence"/>
</dbReference>
<proteinExistence type="predicted"/>
<dbReference type="InterPro" id="IPR052895">
    <property type="entry name" value="HetReg/Transcr_Mod"/>
</dbReference>
<feature type="domain" description="Heterokaryon incompatibility" evidence="1">
    <location>
        <begin position="46"/>
        <end position="197"/>
    </location>
</feature>
<name>A0A366QW07_9HYPO</name>
<dbReference type="AlphaFoldDB" id="A0A366QW07"/>
<dbReference type="OrthoDB" id="5571888at2759"/>
<sequence length="616" mass="69723">MKKAQYRYRPLEDDETIRILTLEPGNYDEPLLGRLEVVPINSPGSYEALSYVWTDPELPNNTHEILIQDAKGGEGFLGFDGGSVSAALRSLRSPRVSRRIWADQCCINQKDQMERSKQVKFMNRIYRDASQVLVWLGLDTQQVASPAFGLVHDLDGLLDNPSSDLGARLETYIADKRKPLQALTNRPWFKRGWIVQEIGTGTPATMIWGEATLDWDKLATVCEKLKCYHYLRSTLGITTSDISFLFRRFVEPDEKTYHANRFNFVYELQRARHLKFSDDRDRIFAFLGHFSVSSHHPLSCGPLSITTDYTKTVEETYINTATQILQQSPASLCIMLAAVQHRQKILPTTLTETEIWLKDKHRLPSWVPDWRWSEGIILAEPICPHRAHSGSSPNMVLEEADLMLRVHGVQIDVVKQCTGKLSSRDFYTKKTSDQSLTTLEWLWKGLCRKADFNLSDAYINSETAFFAVVQTLSNGCVQAAGHNSTPYHEVPKEVWLCKAARYLIDTHQGSTAISEEVKRAAEMPDSESNWDRWATSASAGRVFATTQKGYYVLGPAALEGGDIVCVLFGCKVPFCLRPMGGRYLLVGECYVHGLMNGEAMDMLTRNELQERVFDVV</sequence>
<evidence type="ECO:0000259" key="1">
    <source>
        <dbReference type="Pfam" id="PF06985"/>
    </source>
</evidence>
<dbReference type="PANTHER" id="PTHR24148:SF64">
    <property type="entry name" value="HETEROKARYON INCOMPATIBILITY DOMAIN-CONTAINING PROTEIN"/>
    <property type="match status" value="1"/>
</dbReference>
<keyword evidence="3" id="KW-1185">Reference proteome</keyword>
<accession>A0A366QW07</accession>
<dbReference type="InterPro" id="IPR010730">
    <property type="entry name" value="HET"/>
</dbReference>
<protein>
    <recommendedName>
        <fullName evidence="1">Heterokaryon incompatibility domain-containing protein</fullName>
    </recommendedName>
</protein>
<dbReference type="Pfam" id="PF06985">
    <property type="entry name" value="HET"/>
    <property type="match status" value="1"/>
</dbReference>
<reference evidence="2 3" key="1">
    <citation type="submission" date="2018-06" db="EMBL/GenBank/DDBJ databases">
        <title>Fusarium incarnatum-equiseti species complex species 28.</title>
        <authorList>
            <person name="Gardiner D.M."/>
        </authorList>
    </citation>
    <scope>NUCLEOTIDE SEQUENCE [LARGE SCALE GENOMIC DNA]</scope>
    <source>
        <strain evidence="2 3">FIESC_28</strain>
    </source>
</reference>
<evidence type="ECO:0000313" key="3">
    <source>
        <dbReference type="Proteomes" id="UP000253153"/>
    </source>
</evidence>
<dbReference type="Pfam" id="PF26639">
    <property type="entry name" value="Het-6_barrel"/>
    <property type="match status" value="1"/>
</dbReference>
<evidence type="ECO:0000313" key="2">
    <source>
        <dbReference type="EMBL" id="RBR09081.1"/>
    </source>
</evidence>
<gene>
    <name evidence="2" type="ORF">FIESC28_10021</name>
</gene>
<dbReference type="PANTHER" id="PTHR24148">
    <property type="entry name" value="ANKYRIN REPEAT DOMAIN-CONTAINING PROTEIN 39 HOMOLOG-RELATED"/>
    <property type="match status" value="1"/>
</dbReference>
<dbReference type="GeneID" id="41999452"/>
<dbReference type="RefSeq" id="XP_031011786.1">
    <property type="nucleotide sequence ID" value="XM_031164156.1"/>
</dbReference>
<organism evidence="2 3">
    <name type="scientific">Fusarium coffeatum</name>
    <dbReference type="NCBI Taxonomy" id="231269"/>
    <lineage>
        <taxon>Eukaryota</taxon>
        <taxon>Fungi</taxon>
        <taxon>Dikarya</taxon>
        <taxon>Ascomycota</taxon>
        <taxon>Pezizomycotina</taxon>
        <taxon>Sordariomycetes</taxon>
        <taxon>Hypocreomycetidae</taxon>
        <taxon>Hypocreales</taxon>
        <taxon>Nectriaceae</taxon>
        <taxon>Fusarium</taxon>
        <taxon>Fusarium incarnatum-equiseti species complex</taxon>
    </lineage>
</organism>
<comment type="caution">
    <text evidence="2">The sequence shown here is derived from an EMBL/GenBank/DDBJ whole genome shotgun (WGS) entry which is preliminary data.</text>
</comment>